<evidence type="ECO:0000256" key="2">
    <source>
        <dbReference type="ARBA" id="ARBA00022723"/>
    </source>
</evidence>
<evidence type="ECO:0000259" key="6">
    <source>
        <dbReference type="Pfam" id="PF14464"/>
    </source>
</evidence>
<evidence type="ECO:0000313" key="8">
    <source>
        <dbReference type="Proteomes" id="UP001176806"/>
    </source>
</evidence>
<evidence type="ECO:0000313" key="7">
    <source>
        <dbReference type="EMBL" id="MDO5973869.1"/>
    </source>
</evidence>
<proteinExistence type="predicted"/>
<keyword evidence="3" id="KW-0378">Hydrolase</keyword>
<keyword evidence="5" id="KW-0482">Metalloprotease</keyword>
<dbReference type="Pfam" id="PF14464">
    <property type="entry name" value="Prok-JAB"/>
    <property type="match status" value="1"/>
</dbReference>
<keyword evidence="2" id="KW-0479">Metal-binding</keyword>
<evidence type="ECO:0000256" key="1">
    <source>
        <dbReference type="ARBA" id="ARBA00022670"/>
    </source>
</evidence>
<dbReference type="Proteomes" id="UP001176806">
    <property type="component" value="Unassembled WGS sequence"/>
</dbReference>
<sequence>MTKIKFKVSLEVEAKIERALRKSGDFETGGILIGNKIEDNSFEIVDVSVSNEDNKYSIASFIRGVKKSDMLLRKHYKRKSGYYIGEWHSHPKFSLSPSRQDIATMFGILADDNYGVSFSILIITKMNNDKLDYQGYFFHENLNEIIVLEQSPAPNNVS</sequence>
<gene>
    <name evidence="7" type="ORF">Q4Q40_06695</name>
</gene>
<dbReference type="InterPro" id="IPR028090">
    <property type="entry name" value="JAB_dom_prok"/>
</dbReference>
<name>A0ABT8WLK9_9FLAO</name>
<reference evidence="7" key="1">
    <citation type="submission" date="2023-07" db="EMBL/GenBank/DDBJ databases">
        <title>Two novel species in the genus Flavivirga.</title>
        <authorList>
            <person name="Kwon K."/>
        </authorList>
    </citation>
    <scope>NUCLEOTIDE SEQUENCE</scope>
    <source>
        <strain evidence="7">KACC 14158</strain>
    </source>
</reference>
<keyword evidence="4" id="KW-0862">Zinc</keyword>
<comment type="caution">
    <text evidence="7">The sequence shown here is derived from an EMBL/GenBank/DDBJ whole genome shotgun (WGS) entry which is preliminary data.</text>
</comment>
<accession>A0ABT8WLK9</accession>
<feature type="domain" description="JAB" evidence="6">
    <location>
        <begin position="13"/>
        <end position="125"/>
    </location>
</feature>
<protein>
    <submittedName>
        <fullName evidence="7">Mov34/MPN/PAD-1 family protein</fullName>
    </submittedName>
</protein>
<evidence type="ECO:0000256" key="4">
    <source>
        <dbReference type="ARBA" id="ARBA00022833"/>
    </source>
</evidence>
<dbReference type="EMBL" id="JAUOEL010000002">
    <property type="protein sequence ID" value="MDO5973869.1"/>
    <property type="molecule type" value="Genomic_DNA"/>
</dbReference>
<keyword evidence="1" id="KW-0645">Protease</keyword>
<dbReference type="SUPFAM" id="SSF102712">
    <property type="entry name" value="JAB1/MPN domain"/>
    <property type="match status" value="1"/>
</dbReference>
<dbReference type="RefSeq" id="WP_303301013.1">
    <property type="nucleotide sequence ID" value="NZ_BAABDA010000051.1"/>
</dbReference>
<keyword evidence="8" id="KW-1185">Reference proteome</keyword>
<organism evidence="7 8">
    <name type="scientific">Flavivirga jejuensis</name>
    <dbReference type="NCBI Taxonomy" id="870487"/>
    <lineage>
        <taxon>Bacteria</taxon>
        <taxon>Pseudomonadati</taxon>
        <taxon>Bacteroidota</taxon>
        <taxon>Flavobacteriia</taxon>
        <taxon>Flavobacteriales</taxon>
        <taxon>Flavobacteriaceae</taxon>
        <taxon>Flavivirga</taxon>
    </lineage>
</organism>
<evidence type="ECO:0000256" key="3">
    <source>
        <dbReference type="ARBA" id="ARBA00022801"/>
    </source>
</evidence>
<dbReference type="Gene3D" id="3.40.140.10">
    <property type="entry name" value="Cytidine Deaminase, domain 2"/>
    <property type="match status" value="1"/>
</dbReference>
<evidence type="ECO:0000256" key="5">
    <source>
        <dbReference type="ARBA" id="ARBA00023049"/>
    </source>
</evidence>